<dbReference type="AlphaFoldDB" id="A0AA86S534"/>
<feature type="compositionally biased region" description="Basic and acidic residues" evidence="1">
    <location>
        <begin position="68"/>
        <end position="81"/>
    </location>
</feature>
<evidence type="ECO:0000256" key="1">
    <source>
        <dbReference type="SAM" id="MobiDB-lite"/>
    </source>
</evidence>
<accession>A0AA86S534</accession>
<keyword evidence="3" id="KW-1185">Reference proteome</keyword>
<evidence type="ECO:0000313" key="2">
    <source>
        <dbReference type="EMBL" id="CAJ1914631.1"/>
    </source>
</evidence>
<dbReference type="Gramene" id="rna-AYBTSS11_LOCUS3555">
    <property type="protein sequence ID" value="CAJ1914631.1"/>
    <property type="gene ID" value="gene-AYBTSS11_LOCUS3555"/>
</dbReference>
<proteinExistence type="predicted"/>
<gene>
    <name evidence="2" type="ORF">AYBTSS11_LOCUS3555</name>
</gene>
<feature type="region of interest" description="Disordered" evidence="1">
    <location>
        <begin position="59"/>
        <end position="89"/>
    </location>
</feature>
<dbReference type="EMBL" id="OY731398">
    <property type="protein sequence ID" value="CAJ1914631.1"/>
    <property type="molecule type" value="Genomic_DNA"/>
</dbReference>
<reference evidence="2" key="1">
    <citation type="submission" date="2023-10" db="EMBL/GenBank/DDBJ databases">
        <authorList>
            <person name="Domelevo Entfellner J.-B."/>
        </authorList>
    </citation>
    <scope>NUCLEOTIDE SEQUENCE</scope>
</reference>
<evidence type="ECO:0000313" key="3">
    <source>
        <dbReference type="Proteomes" id="UP001189624"/>
    </source>
</evidence>
<dbReference type="Proteomes" id="UP001189624">
    <property type="component" value="Chromosome 1"/>
</dbReference>
<name>A0AA86S534_9FABA</name>
<protein>
    <submittedName>
        <fullName evidence="2">Uncharacterized protein</fullName>
    </submittedName>
</protein>
<organism evidence="2 3">
    <name type="scientific">Sphenostylis stenocarpa</name>
    <dbReference type="NCBI Taxonomy" id="92480"/>
    <lineage>
        <taxon>Eukaryota</taxon>
        <taxon>Viridiplantae</taxon>
        <taxon>Streptophyta</taxon>
        <taxon>Embryophyta</taxon>
        <taxon>Tracheophyta</taxon>
        <taxon>Spermatophyta</taxon>
        <taxon>Magnoliopsida</taxon>
        <taxon>eudicotyledons</taxon>
        <taxon>Gunneridae</taxon>
        <taxon>Pentapetalae</taxon>
        <taxon>rosids</taxon>
        <taxon>fabids</taxon>
        <taxon>Fabales</taxon>
        <taxon>Fabaceae</taxon>
        <taxon>Papilionoideae</taxon>
        <taxon>50 kb inversion clade</taxon>
        <taxon>NPAAA clade</taxon>
        <taxon>indigoferoid/millettioid clade</taxon>
        <taxon>Phaseoleae</taxon>
        <taxon>Sphenostylis</taxon>
    </lineage>
</organism>
<sequence length="89" mass="9806">MRYGERMCSRTPALPLSFSTQPSVHCVVAIQCHRAFVALIAGGQTPVWDREVRGTPDLYSNELSNISNREKGGLNNDKSEEPFVGGLLE</sequence>